<dbReference type="EMBL" id="JAHKNI010000003">
    <property type="protein sequence ID" value="MBU3062171.1"/>
    <property type="molecule type" value="Genomic_DNA"/>
</dbReference>
<keyword evidence="1" id="KW-0812">Transmembrane</keyword>
<proteinExistence type="predicted"/>
<dbReference type="RefSeq" id="WP_215917048.1">
    <property type="nucleotide sequence ID" value="NZ_JAHKNI010000003.1"/>
</dbReference>
<comment type="caution">
    <text evidence="2">The sequence shown here is derived from an EMBL/GenBank/DDBJ whole genome shotgun (WGS) entry which is preliminary data.</text>
</comment>
<sequence length="153" mass="15694">MTVVRSALRRVGAGRLLVVAAVLLGMFLLQNAHCAADGGGPTVPAVRILINSDGDCVAMSHIGDDATPVPAPGEGNVAAVAMVSHGGGDRTHPAGQVTMACLAVFLALLTAVAMLSPIRSMPRVRPCGPVNVRRPTCVLPRALTLSQLCVLRT</sequence>
<reference evidence="2 3" key="1">
    <citation type="submission" date="2021-06" db="EMBL/GenBank/DDBJ databases">
        <title>Actinomycetes sequencing.</title>
        <authorList>
            <person name="Shan Q."/>
        </authorList>
    </citation>
    <scope>NUCLEOTIDE SEQUENCE [LARGE SCALE GENOMIC DNA]</scope>
    <source>
        <strain evidence="2 3">NEAU-G5</strain>
    </source>
</reference>
<keyword evidence="1" id="KW-0472">Membrane</keyword>
<name>A0ABS6AY90_9NOCA</name>
<evidence type="ECO:0000313" key="3">
    <source>
        <dbReference type="Proteomes" id="UP000733379"/>
    </source>
</evidence>
<feature type="transmembrane region" description="Helical" evidence="1">
    <location>
        <begin position="97"/>
        <end position="115"/>
    </location>
</feature>
<evidence type="ECO:0000256" key="1">
    <source>
        <dbReference type="SAM" id="Phobius"/>
    </source>
</evidence>
<protein>
    <submittedName>
        <fullName evidence="2">Uncharacterized protein</fullName>
    </submittedName>
</protein>
<evidence type="ECO:0000313" key="2">
    <source>
        <dbReference type="EMBL" id="MBU3062171.1"/>
    </source>
</evidence>
<organism evidence="2 3">
    <name type="scientific">Nocardia albiluteola</name>
    <dbReference type="NCBI Taxonomy" id="2842303"/>
    <lineage>
        <taxon>Bacteria</taxon>
        <taxon>Bacillati</taxon>
        <taxon>Actinomycetota</taxon>
        <taxon>Actinomycetes</taxon>
        <taxon>Mycobacteriales</taxon>
        <taxon>Nocardiaceae</taxon>
        <taxon>Nocardia</taxon>
    </lineage>
</organism>
<dbReference type="Proteomes" id="UP000733379">
    <property type="component" value="Unassembled WGS sequence"/>
</dbReference>
<gene>
    <name evidence="2" type="ORF">KO481_11620</name>
</gene>
<accession>A0ABS6AY90</accession>
<keyword evidence="3" id="KW-1185">Reference proteome</keyword>
<keyword evidence="1" id="KW-1133">Transmembrane helix</keyword>